<evidence type="ECO:0000313" key="1">
    <source>
        <dbReference type="EMBL" id="KAK5098481.1"/>
    </source>
</evidence>
<name>A0ABR0KJI5_9EURO</name>
<sequence length="784" mass="84046">MAKADDGRTIKDEEHRDGQLVASQTAVLARRRIKPQRSRRSWLTRNILRLAVWYTIITVAFRCPSHPQTLTSTDPRICKPYLTTKSYIDFFVGPYYHTYAGPYVDKAKPYVDTANTRIIKPATVLATDSYNKYAAPQVAKARGYTLSRWEKNGLPHFMKAQHAVQQVYDQNLAHHVQKASEATTPYYNSARDNALNVHQMHIIPAIAYSEPHLHTAYASAQKFVLQKVVPSVQYAWTNAVIFVDGTLWPFVKKVYGDNVRPQLVMISERIAKYQEGRKLQSAMDEFDRSGSTSIAVSTTSDSTTSTSDMATVAASTAETTSSTSAAPTAIVATDETVSEDLVKWQQKFAIAADKGTDDLKERIEEIVSSMARSALSEGRGLATALGKTAEVELASVKAKIKAIASTLPEDAQSADVSAADAEIVQTVREAGSHVKGKAKNMRAWADKYKQDLDARTQLATDSTLQVLDDIRDLGLQEIGMRWAWMEGITYKHWQKYHDLKRKFADWRSEVRETALSEPRITDAQEQASKLFEESMSVTEDAAKELIRLRDVAQWKIAARDATDDFDTRQVPVVAAAASAASSFAEDIKGAVVGTSQGTVDSLSSIASESVVDGSKSASSVLPNASGIVESLAPDAPSRASHLSESASSVIPGITGPIESAASESLSAPSSVVSSASLSGAWAMFQAPAVVEDAASSASSAVVGTSTGFLESLSSTFSETATSLAYSATTGPSEGILSSGSSIADSISSPASSAVASASASQKLQDAVDAAGDKANDLTSSLSAI</sequence>
<protein>
    <recommendedName>
        <fullName evidence="3">Transcription factor hoxa13</fullName>
    </recommendedName>
</protein>
<comment type="caution">
    <text evidence="1">The sequence shown here is derived from an EMBL/GenBank/DDBJ whole genome shotgun (WGS) entry which is preliminary data.</text>
</comment>
<evidence type="ECO:0000313" key="2">
    <source>
        <dbReference type="Proteomes" id="UP001345013"/>
    </source>
</evidence>
<keyword evidence="2" id="KW-1185">Reference proteome</keyword>
<dbReference type="PANTHER" id="PTHR23242:SF9">
    <property type="entry name" value="TRANSCRIPTION FACTOR HOXA13"/>
    <property type="match status" value="1"/>
</dbReference>
<organism evidence="1 2">
    <name type="scientific">Lithohypha guttulata</name>
    <dbReference type="NCBI Taxonomy" id="1690604"/>
    <lineage>
        <taxon>Eukaryota</taxon>
        <taxon>Fungi</taxon>
        <taxon>Dikarya</taxon>
        <taxon>Ascomycota</taxon>
        <taxon>Pezizomycotina</taxon>
        <taxon>Eurotiomycetes</taxon>
        <taxon>Chaetothyriomycetidae</taxon>
        <taxon>Chaetothyriales</taxon>
        <taxon>Trichomeriaceae</taxon>
        <taxon>Lithohypha</taxon>
    </lineage>
</organism>
<dbReference type="PANTHER" id="PTHR23242">
    <property type="entry name" value="TRANSCRIPTION FACTOR HOXA13"/>
    <property type="match status" value="1"/>
</dbReference>
<evidence type="ECO:0008006" key="3">
    <source>
        <dbReference type="Google" id="ProtNLM"/>
    </source>
</evidence>
<gene>
    <name evidence="1" type="ORF">LTR24_001799</name>
</gene>
<dbReference type="EMBL" id="JAVRRG010000014">
    <property type="protein sequence ID" value="KAK5098481.1"/>
    <property type="molecule type" value="Genomic_DNA"/>
</dbReference>
<accession>A0ABR0KJI5</accession>
<reference evidence="1 2" key="1">
    <citation type="submission" date="2023-08" db="EMBL/GenBank/DDBJ databases">
        <title>Black Yeasts Isolated from many extreme environments.</title>
        <authorList>
            <person name="Coleine C."/>
            <person name="Stajich J.E."/>
            <person name="Selbmann L."/>
        </authorList>
    </citation>
    <scope>NUCLEOTIDE SEQUENCE [LARGE SCALE GENOMIC DNA]</scope>
    <source>
        <strain evidence="1 2">CCFEE 5885</strain>
    </source>
</reference>
<proteinExistence type="predicted"/>
<dbReference type="Proteomes" id="UP001345013">
    <property type="component" value="Unassembled WGS sequence"/>
</dbReference>